<keyword evidence="5 6" id="KW-0472">Membrane</keyword>
<dbReference type="PANTHER" id="PTHR19432:SF35">
    <property type="entry name" value="SOLUTE CARRIER FAMILY 45 MEMBER 3 ISOFORM X1"/>
    <property type="match status" value="1"/>
</dbReference>
<evidence type="ECO:0000256" key="4">
    <source>
        <dbReference type="ARBA" id="ARBA00022989"/>
    </source>
</evidence>
<dbReference type="AlphaFoldDB" id="A0A1Y2F9K0"/>
<dbReference type="InterPro" id="IPR036259">
    <property type="entry name" value="MFS_trans_sf"/>
</dbReference>
<feature type="transmembrane region" description="Helical" evidence="6">
    <location>
        <begin position="118"/>
        <end position="138"/>
    </location>
</feature>
<evidence type="ECO:0000256" key="7">
    <source>
        <dbReference type="SAM" id="SignalP"/>
    </source>
</evidence>
<dbReference type="Proteomes" id="UP000193685">
    <property type="component" value="Unassembled WGS sequence"/>
</dbReference>
<dbReference type="SUPFAM" id="SSF103473">
    <property type="entry name" value="MFS general substrate transporter"/>
    <property type="match status" value="1"/>
</dbReference>
<comment type="subcellular location">
    <subcellularLocation>
        <location evidence="1">Membrane</location>
        <topology evidence="1">Multi-pass membrane protein</topology>
    </subcellularLocation>
</comment>
<name>A0A1Y2F9K0_PROLT</name>
<keyword evidence="3 6" id="KW-0812">Transmembrane</keyword>
<evidence type="ECO:0000256" key="6">
    <source>
        <dbReference type="SAM" id="Phobius"/>
    </source>
</evidence>
<keyword evidence="7" id="KW-0732">Signal</keyword>
<dbReference type="Gene3D" id="1.20.1250.20">
    <property type="entry name" value="MFS general substrate transporter like domains"/>
    <property type="match status" value="1"/>
</dbReference>
<feature type="transmembrane region" description="Helical" evidence="6">
    <location>
        <begin position="401"/>
        <end position="421"/>
    </location>
</feature>
<comment type="caution">
    <text evidence="8">The sequence shown here is derived from an EMBL/GenBank/DDBJ whole genome shotgun (WGS) entry which is preliminary data.</text>
</comment>
<dbReference type="GO" id="GO:0008506">
    <property type="term" value="F:sucrose:proton symporter activity"/>
    <property type="evidence" value="ECO:0007669"/>
    <property type="project" value="TreeGrafter"/>
</dbReference>
<sequence>MSKSLISLVWLAGPLTGLLVQPVAGSLSDACTSRFGRRRPFIFVSGALTLVCLLIMGWSRDVVQFMVHDDSLAQSLIITSIVIAVFLLDFAVNTVAAASRALIVDCLPPDKQKIGNAWASRMVAVGHLASYLLGYVDLRSRLSWLGDSQFKICLVLSIIALGIGTCVTCFAIHEEVHPEKKEVQGLFSTLSQLYKVFWGLSSRTQLVCLIQSLAWHGWFPFLFYTSTWVGEVYATGRQDVDVDTRSRMGSRALLLFAVMTLLCSYLLPKCVKGNQDHDRNKFGLTQSKLWGISHMVFALAMCSTVLVRHSIGATIIVALCGFSWAVTAWIPFSLVGEEILDTGMSLDRATPSNGKAGAILGIHNIAICLPQFVISFISSLVFKIMHTDDSTLAQGHNSTSVVLFIGGVMSALAGLVTLSRLNRFPDRVYKTANS</sequence>
<evidence type="ECO:0000256" key="5">
    <source>
        <dbReference type="ARBA" id="ARBA00023136"/>
    </source>
</evidence>
<dbReference type="GO" id="GO:0005886">
    <property type="term" value="C:plasma membrane"/>
    <property type="evidence" value="ECO:0007669"/>
    <property type="project" value="TreeGrafter"/>
</dbReference>
<evidence type="ECO:0000256" key="1">
    <source>
        <dbReference type="ARBA" id="ARBA00004141"/>
    </source>
</evidence>
<feature type="signal peptide" evidence="7">
    <location>
        <begin position="1"/>
        <end position="25"/>
    </location>
</feature>
<feature type="chain" id="PRO_5011001493" evidence="7">
    <location>
        <begin position="26"/>
        <end position="434"/>
    </location>
</feature>
<dbReference type="OrthoDB" id="28755at2759"/>
<evidence type="ECO:0000313" key="8">
    <source>
        <dbReference type="EMBL" id="ORY80307.1"/>
    </source>
</evidence>
<gene>
    <name evidence="8" type="ORF">BCR37DRAFT_380967</name>
</gene>
<dbReference type="OMA" id="IYTTIPQ"/>
<organism evidence="8 9">
    <name type="scientific">Protomyces lactucae-debilis</name>
    <dbReference type="NCBI Taxonomy" id="2754530"/>
    <lineage>
        <taxon>Eukaryota</taxon>
        <taxon>Fungi</taxon>
        <taxon>Dikarya</taxon>
        <taxon>Ascomycota</taxon>
        <taxon>Taphrinomycotina</taxon>
        <taxon>Taphrinomycetes</taxon>
        <taxon>Taphrinales</taxon>
        <taxon>Protomycetaceae</taxon>
        <taxon>Protomyces</taxon>
    </lineage>
</organism>
<dbReference type="EMBL" id="MCFI01000013">
    <property type="protein sequence ID" value="ORY80307.1"/>
    <property type="molecule type" value="Genomic_DNA"/>
</dbReference>
<dbReference type="RefSeq" id="XP_040724195.1">
    <property type="nucleotide sequence ID" value="XM_040869587.1"/>
</dbReference>
<feature type="transmembrane region" description="Helical" evidence="6">
    <location>
        <begin position="150"/>
        <end position="173"/>
    </location>
</feature>
<evidence type="ECO:0000313" key="9">
    <source>
        <dbReference type="Proteomes" id="UP000193685"/>
    </source>
</evidence>
<evidence type="ECO:0000256" key="3">
    <source>
        <dbReference type="ARBA" id="ARBA00022692"/>
    </source>
</evidence>
<protein>
    <submittedName>
        <fullName evidence="8">Major facilitator superfamily domain-containing protein</fullName>
    </submittedName>
</protein>
<dbReference type="PANTHER" id="PTHR19432">
    <property type="entry name" value="SUGAR TRANSPORTER"/>
    <property type="match status" value="1"/>
</dbReference>
<dbReference type="STRING" id="56484.A0A1Y2F9K0"/>
<feature type="transmembrane region" description="Helical" evidence="6">
    <location>
        <begin position="248"/>
        <end position="268"/>
    </location>
</feature>
<keyword evidence="9" id="KW-1185">Reference proteome</keyword>
<reference evidence="8 9" key="1">
    <citation type="submission" date="2016-07" db="EMBL/GenBank/DDBJ databases">
        <title>Pervasive Adenine N6-methylation of Active Genes in Fungi.</title>
        <authorList>
            <consortium name="DOE Joint Genome Institute"/>
            <person name="Mondo S.J."/>
            <person name="Dannebaum R.O."/>
            <person name="Kuo R.C."/>
            <person name="Labutti K."/>
            <person name="Haridas S."/>
            <person name="Kuo A."/>
            <person name="Salamov A."/>
            <person name="Ahrendt S.R."/>
            <person name="Lipzen A."/>
            <person name="Sullivan W."/>
            <person name="Andreopoulos W.B."/>
            <person name="Clum A."/>
            <person name="Lindquist E."/>
            <person name="Daum C."/>
            <person name="Ramamoorthy G.K."/>
            <person name="Gryganskyi A."/>
            <person name="Culley D."/>
            <person name="Magnuson J.K."/>
            <person name="James T.Y."/>
            <person name="O'Malley M.A."/>
            <person name="Stajich J.E."/>
            <person name="Spatafora J.W."/>
            <person name="Visel A."/>
            <person name="Grigoriev I.V."/>
        </authorList>
    </citation>
    <scope>NUCLEOTIDE SEQUENCE [LARGE SCALE GENOMIC DNA]</scope>
    <source>
        <strain evidence="8 9">12-1054</strain>
    </source>
</reference>
<keyword evidence="2" id="KW-0813">Transport</keyword>
<proteinExistence type="predicted"/>
<feature type="transmembrane region" description="Helical" evidence="6">
    <location>
        <begin position="71"/>
        <end position="98"/>
    </location>
</feature>
<accession>A0A1Y2F9K0</accession>
<feature type="transmembrane region" description="Helical" evidence="6">
    <location>
        <begin position="313"/>
        <end position="335"/>
    </location>
</feature>
<dbReference type="GeneID" id="63786186"/>
<feature type="transmembrane region" description="Helical" evidence="6">
    <location>
        <begin position="41"/>
        <end position="59"/>
    </location>
</feature>
<feature type="transmembrane region" description="Helical" evidence="6">
    <location>
        <begin position="289"/>
        <end position="307"/>
    </location>
</feature>
<evidence type="ECO:0000256" key="2">
    <source>
        <dbReference type="ARBA" id="ARBA00022448"/>
    </source>
</evidence>
<keyword evidence="4 6" id="KW-1133">Transmembrane helix</keyword>
<feature type="transmembrane region" description="Helical" evidence="6">
    <location>
        <begin position="356"/>
        <end position="381"/>
    </location>
</feature>